<sequence>MLNLPHDTLAVRVVAGRDEVAPLPFPAPGLSLASPVPQRRAYCDCGITVRAASLGKANLTWVGSQGDWAGPARRAAREERDILLDISELARRAGVKPSALRYYEREGLLTPAGRSNGRRLFDDNGLMQLAAIDFWRDAGFSIKKIAELLADMSISMNVVKKIASGRIAELEQTITHAEHVKGLLSNVMACDHRQLNECPHYRSILKERVDSILLGGYQGFGSRRH</sequence>
<name>A0A386WGI7_9ACTN</name>
<dbReference type="GO" id="GO:0003700">
    <property type="term" value="F:DNA-binding transcription factor activity"/>
    <property type="evidence" value="ECO:0007669"/>
    <property type="project" value="InterPro"/>
</dbReference>
<dbReference type="GO" id="GO:0003677">
    <property type="term" value="F:DNA binding"/>
    <property type="evidence" value="ECO:0007669"/>
    <property type="project" value="UniProtKB-KW"/>
</dbReference>
<evidence type="ECO:0000259" key="2">
    <source>
        <dbReference type="PROSITE" id="PS50937"/>
    </source>
</evidence>
<dbReference type="PROSITE" id="PS50937">
    <property type="entry name" value="HTH_MERR_2"/>
    <property type="match status" value="1"/>
</dbReference>
<dbReference type="InterPro" id="IPR009061">
    <property type="entry name" value="DNA-bd_dom_put_sf"/>
</dbReference>
<protein>
    <recommendedName>
        <fullName evidence="2">HTH merR-type domain-containing protein</fullName>
    </recommendedName>
</protein>
<evidence type="ECO:0000313" key="4">
    <source>
        <dbReference type="Proteomes" id="UP000267804"/>
    </source>
</evidence>
<feature type="domain" description="HTH merR-type" evidence="2">
    <location>
        <begin position="83"/>
        <end position="151"/>
    </location>
</feature>
<evidence type="ECO:0000313" key="3">
    <source>
        <dbReference type="EMBL" id="AYF26812.1"/>
    </source>
</evidence>
<dbReference type="SUPFAM" id="SSF46955">
    <property type="entry name" value="Putative DNA-binding domain"/>
    <property type="match status" value="1"/>
</dbReference>
<dbReference type="PROSITE" id="PS00552">
    <property type="entry name" value="HTH_MERR_1"/>
    <property type="match status" value="1"/>
</dbReference>
<evidence type="ECO:0000256" key="1">
    <source>
        <dbReference type="ARBA" id="ARBA00023125"/>
    </source>
</evidence>
<dbReference type="SMART" id="SM00422">
    <property type="entry name" value="HTH_MERR"/>
    <property type="match status" value="1"/>
</dbReference>
<dbReference type="InterPro" id="IPR047057">
    <property type="entry name" value="MerR_fam"/>
</dbReference>
<proteinExistence type="predicted"/>
<dbReference type="PANTHER" id="PTHR30204">
    <property type="entry name" value="REDOX-CYCLING DRUG-SENSING TRANSCRIPTIONAL ACTIVATOR SOXR"/>
    <property type="match status" value="1"/>
</dbReference>
<gene>
    <name evidence="3" type="ORF">CSH63_04930</name>
</gene>
<reference evidence="3 4" key="1">
    <citation type="submission" date="2017-10" db="EMBL/GenBank/DDBJ databases">
        <title>Integration of genomic and chemical information greatly accelerates assignment of the full stereostructure of myelolactone, a potent inhibitor of myeloma from a marine-derived Micromonospora.</title>
        <authorList>
            <person name="Kim M.C."/>
            <person name="Machado H."/>
            <person name="Jensen P.R."/>
            <person name="Fenical W."/>
        </authorList>
    </citation>
    <scope>NUCLEOTIDE SEQUENCE [LARGE SCALE GENOMIC DNA]</scope>
    <source>
        <strain evidence="3 4">CNY-010</strain>
    </source>
</reference>
<dbReference type="AlphaFoldDB" id="A0A386WGI7"/>
<dbReference type="InterPro" id="IPR000551">
    <property type="entry name" value="MerR-type_HTH_dom"/>
</dbReference>
<dbReference type="PANTHER" id="PTHR30204:SF97">
    <property type="entry name" value="MERR FAMILY REGULATORY PROTEIN"/>
    <property type="match status" value="1"/>
</dbReference>
<dbReference type="Gene3D" id="1.10.1660.10">
    <property type="match status" value="1"/>
</dbReference>
<dbReference type="PRINTS" id="PR00040">
    <property type="entry name" value="HTHMERR"/>
</dbReference>
<dbReference type="Pfam" id="PF13411">
    <property type="entry name" value="MerR_1"/>
    <property type="match status" value="1"/>
</dbReference>
<dbReference type="Proteomes" id="UP000267804">
    <property type="component" value="Chromosome"/>
</dbReference>
<dbReference type="EMBL" id="CP024087">
    <property type="protein sequence ID" value="AYF26812.1"/>
    <property type="molecule type" value="Genomic_DNA"/>
</dbReference>
<organism evidence="3 4">
    <name type="scientific">Micromonospora tulbaghiae</name>
    <dbReference type="NCBI Taxonomy" id="479978"/>
    <lineage>
        <taxon>Bacteria</taxon>
        <taxon>Bacillati</taxon>
        <taxon>Actinomycetota</taxon>
        <taxon>Actinomycetes</taxon>
        <taxon>Micromonosporales</taxon>
        <taxon>Micromonosporaceae</taxon>
        <taxon>Micromonospora</taxon>
    </lineage>
</organism>
<accession>A0A386WGI7</accession>
<keyword evidence="1" id="KW-0238">DNA-binding</keyword>
<dbReference type="KEGG" id="mtua:CSH63_04930"/>